<dbReference type="AlphaFoldDB" id="A0A285P210"/>
<sequence>MAKSKKRAQENANKVAEKQYNPSDYEATSEIDQGTAVTHEQVTDTYTEGTIDGNIDNVTKDGSLKNKQGKDIPREGF</sequence>
<feature type="region of interest" description="Disordered" evidence="1">
    <location>
        <begin position="1"/>
        <end position="77"/>
    </location>
</feature>
<feature type="compositionally biased region" description="Basic and acidic residues" evidence="1">
    <location>
        <begin position="58"/>
        <end position="77"/>
    </location>
</feature>
<dbReference type="Proteomes" id="UP000219356">
    <property type="component" value="Unassembled WGS sequence"/>
</dbReference>
<dbReference type="OrthoDB" id="2476089at2"/>
<feature type="compositionally biased region" description="Polar residues" evidence="1">
    <location>
        <begin position="30"/>
        <end position="48"/>
    </location>
</feature>
<name>A0A285P210_9BACI</name>
<organism evidence="2 3">
    <name type="scientific">Terribacillus aidingensis</name>
    <dbReference type="NCBI Taxonomy" id="586416"/>
    <lineage>
        <taxon>Bacteria</taxon>
        <taxon>Bacillati</taxon>
        <taxon>Bacillota</taxon>
        <taxon>Bacilli</taxon>
        <taxon>Bacillales</taxon>
        <taxon>Bacillaceae</taxon>
        <taxon>Terribacillus</taxon>
    </lineage>
</organism>
<evidence type="ECO:0000313" key="3">
    <source>
        <dbReference type="Proteomes" id="UP000219356"/>
    </source>
</evidence>
<dbReference type="EMBL" id="OBEK01000004">
    <property type="protein sequence ID" value="SNZ15765.1"/>
    <property type="molecule type" value="Genomic_DNA"/>
</dbReference>
<accession>A0A285P210</accession>
<gene>
    <name evidence="2" type="ORF">SAMN05421503_2744</name>
</gene>
<reference evidence="3" key="1">
    <citation type="submission" date="2017-09" db="EMBL/GenBank/DDBJ databases">
        <authorList>
            <person name="Varghese N."/>
            <person name="Submissions S."/>
        </authorList>
    </citation>
    <scope>NUCLEOTIDE SEQUENCE [LARGE SCALE GENOMIC DNA]</scope>
    <source>
        <strain evidence="3">CGMCC 1.8913</strain>
    </source>
</reference>
<evidence type="ECO:0008006" key="4">
    <source>
        <dbReference type="Google" id="ProtNLM"/>
    </source>
</evidence>
<dbReference type="InterPro" id="IPR025100">
    <property type="entry name" value="DUF4025"/>
</dbReference>
<keyword evidence="3" id="KW-1185">Reference proteome</keyword>
<evidence type="ECO:0000256" key="1">
    <source>
        <dbReference type="SAM" id="MobiDB-lite"/>
    </source>
</evidence>
<evidence type="ECO:0000313" key="2">
    <source>
        <dbReference type="EMBL" id="SNZ15765.1"/>
    </source>
</evidence>
<dbReference type="RefSeq" id="WP_097042988.1">
    <property type="nucleotide sequence ID" value="NZ_OBEK01000004.1"/>
</dbReference>
<proteinExistence type="predicted"/>
<dbReference type="Pfam" id="PF13217">
    <property type="entry name" value="DUF4025"/>
    <property type="match status" value="1"/>
</dbReference>
<protein>
    <recommendedName>
        <fullName evidence="4">DUF4025 domain-containing protein</fullName>
    </recommendedName>
</protein>